<keyword evidence="2" id="KW-1185">Reference proteome</keyword>
<dbReference type="Proteomes" id="UP000694408">
    <property type="component" value="Unplaced"/>
</dbReference>
<dbReference type="Ensembl" id="ENSJHYT00000027810.1">
    <property type="protein sequence ID" value="ENSJHYP00000023055.1"/>
    <property type="gene ID" value="ENSJHYG00000017368.1"/>
</dbReference>
<organism evidence="1 2">
    <name type="scientific">Junco hyemalis</name>
    <name type="common">Dark-eyed junco</name>
    <dbReference type="NCBI Taxonomy" id="40217"/>
    <lineage>
        <taxon>Eukaryota</taxon>
        <taxon>Metazoa</taxon>
        <taxon>Chordata</taxon>
        <taxon>Craniata</taxon>
        <taxon>Vertebrata</taxon>
        <taxon>Euteleostomi</taxon>
        <taxon>Archelosauria</taxon>
        <taxon>Archosauria</taxon>
        <taxon>Dinosauria</taxon>
        <taxon>Saurischia</taxon>
        <taxon>Theropoda</taxon>
        <taxon>Coelurosauria</taxon>
        <taxon>Aves</taxon>
        <taxon>Neognathae</taxon>
        <taxon>Neoaves</taxon>
        <taxon>Telluraves</taxon>
        <taxon>Australaves</taxon>
        <taxon>Passeriformes</taxon>
        <taxon>Passerellidae</taxon>
        <taxon>Junco</taxon>
    </lineage>
</organism>
<protein>
    <recommendedName>
        <fullName evidence="3">Secreted protein</fullName>
    </recommendedName>
</protein>
<reference evidence="1" key="1">
    <citation type="submission" date="2025-08" db="UniProtKB">
        <authorList>
            <consortium name="Ensembl"/>
        </authorList>
    </citation>
    <scope>IDENTIFICATION</scope>
</reference>
<reference evidence="1" key="2">
    <citation type="submission" date="2025-09" db="UniProtKB">
        <authorList>
            <consortium name="Ensembl"/>
        </authorList>
    </citation>
    <scope>IDENTIFICATION</scope>
</reference>
<sequence length="104" mass="11676">MNVNLPMSRYSFFLLRFWGSALMRSPGMRGMPVPKSLSQFPAAVPFRKDTSDCSERASGPSQLEAPCLESASREAYFSRVETFTISFGMLQFRLGSWGNSQRGH</sequence>
<evidence type="ECO:0000313" key="2">
    <source>
        <dbReference type="Proteomes" id="UP000694408"/>
    </source>
</evidence>
<proteinExistence type="predicted"/>
<evidence type="ECO:0000313" key="1">
    <source>
        <dbReference type="Ensembl" id="ENSJHYP00000023055.1"/>
    </source>
</evidence>
<dbReference type="AlphaFoldDB" id="A0A8C5JR64"/>
<name>A0A8C5JR64_JUNHY</name>
<accession>A0A8C5JR64</accession>
<evidence type="ECO:0008006" key="3">
    <source>
        <dbReference type="Google" id="ProtNLM"/>
    </source>
</evidence>